<name>A0ABQ9IJF1_9NEOP</name>
<gene>
    <name evidence="2" type="ORF">PR048_001314</name>
</gene>
<proteinExistence type="predicted"/>
<protein>
    <submittedName>
        <fullName evidence="2">Uncharacterized protein</fullName>
    </submittedName>
</protein>
<evidence type="ECO:0000313" key="3">
    <source>
        <dbReference type="Proteomes" id="UP001159363"/>
    </source>
</evidence>
<evidence type="ECO:0000256" key="1">
    <source>
        <dbReference type="SAM" id="MobiDB-lite"/>
    </source>
</evidence>
<dbReference type="Proteomes" id="UP001159363">
    <property type="component" value="Chromosome 1"/>
</dbReference>
<feature type="region of interest" description="Disordered" evidence="1">
    <location>
        <begin position="1"/>
        <end position="39"/>
    </location>
</feature>
<evidence type="ECO:0000313" key="2">
    <source>
        <dbReference type="EMBL" id="KAJ8895973.1"/>
    </source>
</evidence>
<dbReference type="EMBL" id="JARBHB010000001">
    <property type="protein sequence ID" value="KAJ8895973.1"/>
    <property type="molecule type" value="Genomic_DNA"/>
</dbReference>
<reference evidence="2 3" key="1">
    <citation type="submission" date="2023-02" db="EMBL/GenBank/DDBJ databases">
        <title>LHISI_Scaffold_Assembly.</title>
        <authorList>
            <person name="Stuart O.P."/>
            <person name="Cleave R."/>
            <person name="Magrath M.J.L."/>
            <person name="Mikheyev A.S."/>
        </authorList>
    </citation>
    <scope>NUCLEOTIDE SEQUENCE [LARGE SCALE GENOMIC DNA]</scope>
    <source>
        <strain evidence="2">Daus_M_001</strain>
        <tissue evidence="2">Leg muscle</tissue>
    </source>
</reference>
<keyword evidence="3" id="KW-1185">Reference proteome</keyword>
<accession>A0ABQ9IJF1</accession>
<comment type="caution">
    <text evidence="2">The sequence shown here is derived from an EMBL/GenBank/DDBJ whole genome shotgun (WGS) entry which is preliminary data.</text>
</comment>
<organism evidence="2 3">
    <name type="scientific">Dryococelus australis</name>
    <dbReference type="NCBI Taxonomy" id="614101"/>
    <lineage>
        <taxon>Eukaryota</taxon>
        <taxon>Metazoa</taxon>
        <taxon>Ecdysozoa</taxon>
        <taxon>Arthropoda</taxon>
        <taxon>Hexapoda</taxon>
        <taxon>Insecta</taxon>
        <taxon>Pterygota</taxon>
        <taxon>Neoptera</taxon>
        <taxon>Polyneoptera</taxon>
        <taxon>Phasmatodea</taxon>
        <taxon>Verophasmatodea</taxon>
        <taxon>Anareolatae</taxon>
        <taxon>Phasmatidae</taxon>
        <taxon>Eurycanthinae</taxon>
        <taxon>Dryococelus</taxon>
    </lineage>
</organism>
<sequence length="137" mass="15300">MEQRRNARAGESGAPREKPPASGIVQHEPPERKSGNVPAGNRTQFALMAACDCMTEGAALSSRARLFVELMELLELVVLVATRDVTNATTRALFLEAYETIWSDCSAPTWANRVWFRKMNKLYPLAENRAVISPQFF</sequence>